<name>A0ABY6NXL5_9NOCA</name>
<gene>
    <name evidence="2" type="ORF">RHODO2019_13320</name>
</gene>
<accession>A0ABY6NXL5</accession>
<protein>
    <submittedName>
        <fullName evidence="2">Class F sortase</fullName>
    </submittedName>
</protein>
<sequence>MATGLSALLIASGTALIADHELGTTQSAIVLGGAALPAEVAATEALPVSAAPAPTSTSVPDRSGTPVELVIPFASSNHPDGVSAEITANPLNPSGSLFVPPDPRVLSWASEDAAPGSGRGTVIITGHINYVIDGKLVRGALSDVAEYGVNNIGETFTVVLADQRRLTYQISAAAEYNKDELAARPELRRSLYDQDSDFGQPGAARSDRLLLVSCGGAFDNATGNYEDNVFLYALPVG</sequence>
<keyword evidence="3" id="KW-1185">Reference proteome</keyword>
<feature type="chain" id="PRO_5046565494" evidence="1">
    <location>
        <begin position="18"/>
        <end position="237"/>
    </location>
</feature>
<dbReference type="EMBL" id="CP110615">
    <property type="protein sequence ID" value="UZJ24132.1"/>
    <property type="molecule type" value="Genomic_DNA"/>
</dbReference>
<keyword evidence="1" id="KW-0732">Signal</keyword>
<evidence type="ECO:0000313" key="3">
    <source>
        <dbReference type="Proteomes" id="UP001164965"/>
    </source>
</evidence>
<reference evidence="2" key="1">
    <citation type="submission" date="2022-10" db="EMBL/GenBank/DDBJ databases">
        <title>Rhodococcus sp.75.</title>
        <authorList>
            <person name="Sun M."/>
        </authorList>
    </citation>
    <scope>NUCLEOTIDE SEQUENCE</scope>
    <source>
        <strain evidence="2">75</strain>
    </source>
</reference>
<dbReference type="RefSeq" id="WP_265382239.1">
    <property type="nucleotide sequence ID" value="NZ_CP110615.1"/>
</dbReference>
<dbReference type="InterPro" id="IPR042001">
    <property type="entry name" value="Sortase_F"/>
</dbReference>
<proteinExistence type="predicted"/>
<evidence type="ECO:0000313" key="2">
    <source>
        <dbReference type="EMBL" id="UZJ24132.1"/>
    </source>
</evidence>
<dbReference type="Proteomes" id="UP001164965">
    <property type="component" value="Chromosome"/>
</dbReference>
<dbReference type="CDD" id="cd05829">
    <property type="entry name" value="Sortase_F"/>
    <property type="match status" value="1"/>
</dbReference>
<feature type="signal peptide" evidence="1">
    <location>
        <begin position="1"/>
        <end position="17"/>
    </location>
</feature>
<organism evidence="2 3">
    <name type="scientific">Rhodococcus antarcticus</name>
    <dbReference type="NCBI Taxonomy" id="2987751"/>
    <lineage>
        <taxon>Bacteria</taxon>
        <taxon>Bacillati</taxon>
        <taxon>Actinomycetota</taxon>
        <taxon>Actinomycetes</taxon>
        <taxon>Mycobacteriales</taxon>
        <taxon>Nocardiaceae</taxon>
        <taxon>Rhodococcus</taxon>
    </lineage>
</organism>
<evidence type="ECO:0000256" key="1">
    <source>
        <dbReference type="SAM" id="SignalP"/>
    </source>
</evidence>